<feature type="chain" id="PRO_5045927765" evidence="2">
    <location>
        <begin position="30"/>
        <end position="548"/>
    </location>
</feature>
<gene>
    <name evidence="4" type="ORF">ACFO4R_02200</name>
</gene>
<evidence type="ECO:0000256" key="2">
    <source>
        <dbReference type="SAM" id="SignalP"/>
    </source>
</evidence>
<dbReference type="Gene3D" id="1.50.10.20">
    <property type="match status" value="1"/>
</dbReference>
<dbReference type="Pfam" id="PF00395">
    <property type="entry name" value="SLH"/>
    <property type="match status" value="3"/>
</dbReference>
<dbReference type="PROSITE" id="PS51272">
    <property type="entry name" value="SLH"/>
    <property type="match status" value="3"/>
</dbReference>
<dbReference type="InterPro" id="IPR051465">
    <property type="entry name" value="Cell_Envelope_Struct_Comp"/>
</dbReference>
<dbReference type="SUPFAM" id="SSF48239">
    <property type="entry name" value="Terpenoid cyclases/Protein prenyltransferases"/>
    <property type="match status" value="1"/>
</dbReference>
<dbReference type="RefSeq" id="WP_379787353.1">
    <property type="nucleotide sequence ID" value="NZ_JBHSHL010000007.1"/>
</dbReference>
<organism evidence="4 5">
    <name type="scientific">Filifactor villosus</name>
    <dbReference type="NCBI Taxonomy" id="29374"/>
    <lineage>
        <taxon>Bacteria</taxon>
        <taxon>Bacillati</taxon>
        <taxon>Bacillota</taxon>
        <taxon>Clostridia</taxon>
        <taxon>Peptostreptococcales</taxon>
        <taxon>Filifactoraceae</taxon>
        <taxon>Filifactor</taxon>
    </lineage>
</organism>
<dbReference type="PANTHER" id="PTHR43308:SF5">
    <property type="entry name" value="S-LAYER PROTEIN _ PEPTIDOGLYCAN ENDO-BETA-N-ACETYLGLUCOSAMINIDASE"/>
    <property type="match status" value="1"/>
</dbReference>
<feature type="signal peptide" evidence="2">
    <location>
        <begin position="1"/>
        <end position="29"/>
    </location>
</feature>
<dbReference type="PANTHER" id="PTHR43308">
    <property type="entry name" value="OUTER MEMBRANE PROTEIN ALPHA-RELATED"/>
    <property type="match status" value="1"/>
</dbReference>
<dbReference type="InterPro" id="IPR032696">
    <property type="entry name" value="SQ_cyclase_C"/>
</dbReference>
<feature type="domain" description="SLH" evidence="3">
    <location>
        <begin position="492"/>
        <end position="548"/>
    </location>
</feature>
<feature type="domain" description="SLH" evidence="3">
    <location>
        <begin position="421"/>
        <end position="484"/>
    </location>
</feature>
<keyword evidence="1" id="KW-0677">Repeat</keyword>
<protein>
    <submittedName>
        <fullName evidence="4">S-layer homology domain-containing protein</fullName>
    </submittedName>
</protein>
<dbReference type="InterPro" id="IPR008930">
    <property type="entry name" value="Terpenoid_cyclase/PrenylTrfase"/>
</dbReference>
<keyword evidence="5" id="KW-1185">Reference proteome</keyword>
<keyword evidence="2" id="KW-0732">Signal</keyword>
<feature type="domain" description="SLH" evidence="3">
    <location>
        <begin position="362"/>
        <end position="420"/>
    </location>
</feature>
<dbReference type="CDD" id="cd00688">
    <property type="entry name" value="ISOPREN_C2_like"/>
    <property type="match status" value="1"/>
</dbReference>
<evidence type="ECO:0000313" key="5">
    <source>
        <dbReference type="Proteomes" id="UP001595916"/>
    </source>
</evidence>
<proteinExistence type="predicted"/>
<evidence type="ECO:0000256" key="1">
    <source>
        <dbReference type="ARBA" id="ARBA00022737"/>
    </source>
</evidence>
<name>A0ABV9QJ93_9FIRM</name>
<reference evidence="5" key="1">
    <citation type="journal article" date="2019" name="Int. J. Syst. Evol. Microbiol.">
        <title>The Global Catalogue of Microorganisms (GCM) 10K type strain sequencing project: providing services to taxonomists for standard genome sequencing and annotation.</title>
        <authorList>
            <consortium name="The Broad Institute Genomics Platform"/>
            <consortium name="The Broad Institute Genome Sequencing Center for Infectious Disease"/>
            <person name="Wu L."/>
            <person name="Ma J."/>
        </authorList>
    </citation>
    <scope>NUCLEOTIDE SEQUENCE [LARGE SCALE GENOMIC DNA]</scope>
    <source>
        <strain evidence="5">CCUG 46385</strain>
    </source>
</reference>
<evidence type="ECO:0000313" key="4">
    <source>
        <dbReference type="EMBL" id="MFC4803883.1"/>
    </source>
</evidence>
<evidence type="ECO:0000259" key="3">
    <source>
        <dbReference type="PROSITE" id="PS51272"/>
    </source>
</evidence>
<dbReference type="InterPro" id="IPR001119">
    <property type="entry name" value="SLH_dom"/>
</dbReference>
<accession>A0ABV9QJ93</accession>
<dbReference type="EMBL" id="JBHSHL010000007">
    <property type="protein sequence ID" value="MFC4803883.1"/>
    <property type="molecule type" value="Genomic_DNA"/>
</dbReference>
<dbReference type="Proteomes" id="UP001595916">
    <property type="component" value="Unassembled WGS sequence"/>
</dbReference>
<comment type="caution">
    <text evidence="4">The sequence shown here is derived from an EMBL/GenBank/DDBJ whole genome shotgun (WGS) entry which is preliminary data.</text>
</comment>
<sequence>MKQWFRWKRAVSAVLATVLVLTGFSMSFADSQAVDAAIRRTAVYMTSTNKSPELGTVGGDWTVLGLSRSSSSVPAGYYDVYYRSVAKEIKEKKGVLHPKKYTEYSRLILALTALGRDPSDVEGYDLLEKMSDYDKVVWQGLNGPIWALIAVDSHKYEIPKVAKGGRQNTRELLIQEILNNQLDDGGFAFGAKSAKDQGDPDMTGMAIQALAPYRDKTKVKKALDRAVAFLSTIQNEDGGYSTWGAKTSESAAQVLVALTAMGVDPEKDKRFIKNSYSVVDNLLSYQLPSGGFMHVKAGDKNNGGGEAGKEDGMATDQALYALTSYSRLLKGKTRLYDMTDVKFKKAKVEKKQPVSETPSKKAEGGGFTDVSGHRFKAEIIYLAQKGIVSGTTPTTYEPGKRMTRAEFATILVKALSLKNGGKMKFRDVSRTSWYYDEVSAASNAGLIRGSTAEKFLPNDPITVQEAAVILANAAKYKGFDISMNEGAARDMLAQFEDYTTSDKWARPYLAYCLKAGILFQDEMKLRPKSVVSRGEMAKMVYQLIHMEK</sequence>
<dbReference type="Pfam" id="PF13243">
    <property type="entry name" value="SQHop_cyclase_C"/>
    <property type="match status" value="1"/>
</dbReference>